<dbReference type="EMBL" id="CP089984">
    <property type="protein sequence ID" value="WXB16265.1"/>
    <property type="molecule type" value="Genomic_DNA"/>
</dbReference>
<dbReference type="InterPro" id="IPR043472">
    <property type="entry name" value="Macro_dom-like"/>
</dbReference>
<dbReference type="InterPro" id="IPR050892">
    <property type="entry name" value="ADP-ribose_metab_enzymes"/>
</dbReference>
<comment type="catalytic activity">
    <reaction evidence="1">
        <text>an N-(ADP-alpha-D-ribosyl)-thymidine in DNA + H2O = a thymidine in DNA + ADP-D-ribose</text>
        <dbReference type="Rhea" id="RHEA:71655"/>
        <dbReference type="Rhea" id="RHEA-COMP:13556"/>
        <dbReference type="Rhea" id="RHEA-COMP:18051"/>
        <dbReference type="ChEBI" id="CHEBI:15377"/>
        <dbReference type="ChEBI" id="CHEBI:57967"/>
        <dbReference type="ChEBI" id="CHEBI:137386"/>
        <dbReference type="ChEBI" id="CHEBI:191199"/>
    </reaction>
    <physiologicalReaction direction="left-to-right" evidence="1">
        <dbReference type="Rhea" id="RHEA:71656"/>
    </physiologicalReaction>
</comment>
<protein>
    <submittedName>
        <fullName evidence="3">Macro domain-containing protein</fullName>
    </submittedName>
</protein>
<dbReference type="Gene3D" id="3.40.220.10">
    <property type="entry name" value="Leucine Aminopeptidase, subunit E, domain 1"/>
    <property type="match status" value="1"/>
</dbReference>
<evidence type="ECO:0000313" key="3">
    <source>
        <dbReference type="EMBL" id="WXB16265.1"/>
    </source>
</evidence>
<dbReference type="PANTHER" id="PTHR12521:SF0">
    <property type="entry name" value="ADP-RIBOSE GLYCOHYDROLASE OARD1"/>
    <property type="match status" value="1"/>
</dbReference>
<evidence type="ECO:0000313" key="4">
    <source>
        <dbReference type="Proteomes" id="UP001370348"/>
    </source>
</evidence>
<dbReference type="Proteomes" id="UP001370348">
    <property type="component" value="Chromosome"/>
</dbReference>
<dbReference type="SUPFAM" id="SSF52949">
    <property type="entry name" value="Macro domain-like"/>
    <property type="match status" value="1"/>
</dbReference>
<dbReference type="PANTHER" id="PTHR12521">
    <property type="entry name" value="PROTEIN C6ORF130"/>
    <property type="match status" value="1"/>
</dbReference>
<evidence type="ECO:0000259" key="2">
    <source>
        <dbReference type="PROSITE" id="PS51154"/>
    </source>
</evidence>
<accession>A0ABZ2LZV7</accession>
<sequence>MRSIEYVTGDATLPRGAGTKIIAHVCNDVGGWGAGFVLAISRRWPEPEREYRRWHHEREGNDFLLGAVQLVEVAPDTYVANMIGQHGLRHDRSGPPIRYEAIETALEKVADRAKALGASVHMPRIGCGLAGGTWDRIEPILVRTLCAKDVPVTVYDFG</sequence>
<organism evidence="3 4">
    <name type="scientific">Pendulispora albinea</name>
    <dbReference type="NCBI Taxonomy" id="2741071"/>
    <lineage>
        <taxon>Bacteria</taxon>
        <taxon>Pseudomonadati</taxon>
        <taxon>Myxococcota</taxon>
        <taxon>Myxococcia</taxon>
        <taxon>Myxococcales</taxon>
        <taxon>Sorangiineae</taxon>
        <taxon>Pendulisporaceae</taxon>
        <taxon>Pendulispora</taxon>
    </lineage>
</organism>
<feature type="domain" description="Macro" evidence="2">
    <location>
        <begin position="1"/>
        <end position="158"/>
    </location>
</feature>
<proteinExistence type="predicted"/>
<dbReference type="InterPro" id="IPR002589">
    <property type="entry name" value="Macro_dom"/>
</dbReference>
<evidence type="ECO:0000256" key="1">
    <source>
        <dbReference type="ARBA" id="ARBA00035885"/>
    </source>
</evidence>
<reference evidence="3 4" key="1">
    <citation type="submission" date="2021-12" db="EMBL/GenBank/DDBJ databases">
        <title>Discovery of the Pendulisporaceae a myxobacterial family with distinct sporulation behavior and unique specialized metabolism.</title>
        <authorList>
            <person name="Garcia R."/>
            <person name="Popoff A."/>
            <person name="Bader C.D."/>
            <person name="Loehr J."/>
            <person name="Walesch S."/>
            <person name="Walt C."/>
            <person name="Boldt J."/>
            <person name="Bunk B."/>
            <person name="Haeckl F.J.F.P.J."/>
            <person name="Gunesch A.P."/>
            <person name="Birkelbach J."/>
            <person name="Nuebel U."/>
            <person name="Pietschmann T."/>
            <person name="Bach T."/>
            <person name="Mueller R."/>
        </authorList>
    </citation>
    <scope>NUCLEOTIDE SEQUENCE [LARGE SCALE GENOMIC DNA]</scope>
    <source>
        <strain evidence="3 4">MSr11954</strain>
    </source>
</reference>
<dbReference type="PROSITE" id="PS51154">
    <property type="entry name" value="MACRO"/>
    <property type="match status" value="1"/>
</dbReference>
<dbReference type="RefSeq" id="WP_394825894.1">
    <property type="nucleotide sequence ID" value="NZ_CP089984.1"/>
</dbReference>
<dbReference type="CDD" id="cd02901">
    <property type="entry name" value="Macro_Poa1p-like"/>
    <property type="match status" value="1"/>
</dbReference>
<keyword evidence="4" id="KW-1185">Reference proteome</keyword>
<gene>
    <name evidence="3" type="ORF">LZC94_03080</name>
</gene>
<dbReference type="SMART" id="SM00506">
    <property type="entry name" value="A1pp"/>
    <property type="match status" value="1"/>
</dbReference>
<name>A0ABZ2LZV7_9BACT</name>